<organism evidence="1 2">
    <name type="scientific">Coemansia helicoidea</name>
    <dbReference type="NCBI Taxonomy" id="1286919"/>
    <lineage>
        <taxon>Eukaryota</taxon>
        <taxon>Fungi</taxon>
        <taxon>Fungi incertae sedis</taxon>
        <taxon>Zoopagomycota</taxon>
        <taxon>Kickxellomycotina</taxon>
        <taxon>Kickxellomycetes</taxon>
        <taxon>Kickxellales</taxon>
        <taxon>Kickxellaceae</taxon>
        <taxon>Coemansia</taxon>
    </lineage>
</organism>
<dbReference type="EMBL" id="JANBUN010000447">
    <property type="protein sequence ID" value="KAJ2803694.1"/>
    <property type="molecule type" value="Genomic_DNA"/>
</dbReference>
<evidence type="ECO:0000313" key="2">
    <source>
        <dbReference type="Proteomes" id="UP001140087"/>
    </source>
</evidence>
<name>A0ACC1L9N9_9FUNG</name>
<dbReference type="Proteomes" id="UP001140087">
    <property type="component" value="Unassembled WGS sequence"/>
</dbReference>
<keyword evidence="2" id="KW-1185">Reference proteome</keyword>
<protein>
    <submittedName>
        <fullName evidence="1">Uncharacterized protein</fullName>
    </submittedName>
</protein>
<gene>
    <name evidence="1" type="ORF">H4R21_001928</name>
</gene>
<comment type="caution">
    <text evidence="1">The sequence shown here is derived from an EMBL/GenBank/DDBJ whole genome shotgun (WGS) entry which is preliminary data.</text>
</comment>
<reference evidence="1" key="1">
    <citation type="submission" date="2022-07" db="EMBL/GenBank/DDBJ databases">
        <title>Phylogenomic reconstructions and comparative analyses of Kickxellomycotina fungi.</title>
        <authorList>
            <person name="Reynolds N.K."/>
            <person name="Stajich J.E."/>
            <person name="Barry K."/>
            <person name="Grigoriev I.V."/>
            <person name="Crous P."/>
            <person name="Smith M.E."/>
        </authorList>
    </citation>
    <scope>NUCLEOTIDE SEQUENCE</scope>
    <source>
        <strain evidence="1">BCRC 34780</strain>
    </source>
</reference>
<proteinExistence type="predicted"/>
<sequence>MSLLGLRACARGQPLLNSVAASLAAGRWQSAQRSAARPAALVGARHFTRGERSRIQIDDYGLMSDYIAPPISASLSIFSKKGVVALKDRVVNRATMVVSLLVLKFMLSGWKGDLFAAQ</sequence>
<feature type="non-terminal residue" evidence="1">
    <location>
        <position position="118"/>
    </location>
</feature>
<evidence type="ECO:0000313" key="1">
    <source>
        <dbReference type="EMBL" id="KAJ2803694.1"/>
    </source>
</evidence>
<accession>A0ACC1L9N9</accession>